<dbReference type="EMBL" id="FYEW01000001">
    <property type="protein sequence ID" value="SNC65382.1"/>
    <property type="molecule type" value="Genomic_DNA"/>
</dbReference>
<sequence>MRPFTRSCLVLLAASASVCTTACSSSEEPTPASQALPEHLTLGNPSGATADPDQPTNYLLSKPQYALSYHRDRGIPNWVSWHLDASWRGSAGRQDDFKADATLPAGWYQVQASSYTGSGFDRGHNCPSADRTRTEADNSATFLMTNMMPQAPRNNQQTWANLEDYSRSLLDSGQELYIICGSYGKGGTGSNGGVTQTLDNGRVTVPARCWKVVVILPVGDNDASRVTTSTRVIAVDTPNDNGINTNWGQYRVSVDAIEASTGLDLLSAVSTTVQAAVESKVDTGPTN</sequence>
<feature type="domain" description="ENPP1-3/EXOG-like endonuclease/phosphodiesterase" evidence="5">
    <location>
        <begin position="62"/>
        <end position="272"/>
    </location>
</feature>
<evidence type="ECO:0000259" key="6">
    <source>
        <dbReference type="SMART" id="SM00892"/>
    </source>
</evidence>
<gene>
    <name evidence="7" type="ORF">SAMN06265337_1279</name>
</gene>
<evidence type="ECO:0000313" key="7">
    <source>
        <dbReference type="EMBL" id="SNC65382.1"/>
    </source>
</evidence>
<dbReference type="GO" id="GO:0004519">
    <property type="term" value="F:endonuclease activity"/>
    <property type="evidence" value="ECO:0007669"/>
    <property type="project" value="UniProtKB-KW"/>
</dbReference>
<proteinExistence type="predicted"/>
<dbReference type="GO" id="GO:0003676">
    <property type="term" value="F:nucleic acid binding"/>
    <property type="evidence" value="ECO:0007669"/>
    <property type="project" value="InterPro"/>
</dbReference>
<dbReference type="GO" id="GO:0016787">
    <property type="term" value="F:hydrolase activity"/>
    <property type="evidence" value="ECO:0007669"/>
    <property type="project" value="InterPro"/>
</dbReference>
<accession>A0A212TH90</accession>
<evidence type="ECO:0000313" key="8">
    <source>
        <dbReference type="Proteomes" id="UP000198131"/>
    </source>
</evidence>
<evidence type="ECO:0000259" key="5">
    <source>
        <dbReference type="SMART" id="SM00477"/>
    </source>
</evidence>
<dbReference type="AlphaFoldDB" id="A0A212TH90"/>
<feature type="active site" description="Proton acceptor" evidence="1">
    <location>
        <position position="124"/>
    </location>
</feature>
<keyword evidence="7" id="KW-0378">Hydrolase</keyword>
<evidence type="ECO:0000256" key="3">
    <source>
        <dbReference type="SAM" id="MobiDB-lite"/>
    </source>
</evidence>
<dbReference type="PANTHER" id="PTHR13966:SF5">
    <property type="entry name" value="ENDONUCLEASE G, MITOCHONDRIAL"/>
    <property type="match status" value="1"/>
</dbReference>
<keyword evidence="2" id="KW-0479">Metal-binding</keyword>
<evidence type="ECO:0000256" key="2">
    <source>
        <dbReference type="PIRSR" id="PIRSR640255-2"/>
    </source>
</evidence>
<dbReference type="GO" id="GO:0046872">
    <property type="term" value="F:metal ion binding"/>
    <property type="evidence" value="ECO:0007669"/>
    <property type="project" value="UniProtKB-KW"/>
</dbReference>
<feature type="binding site" evidence="2">
    <location>
        <position position="155"/>
    </location>
    <ligand>
        <name>Mg(2+)</name>
        <dbReference type="ChEBI" id="CHEBI:18420"/>
        <note>catalytic</note>
    </ligand>
</feature>
<feature type="chain" id="PRO_5012307211" evidence="4">
    <location>
        <begin position="23"/>
        <end position="287"/>
    </location>
</feature>
<dbReference type="SMART" id="SM00892">
    <property type="entry name" value="Endonuclease_NS"/>
    <property type="match status" value="1"/>
</dbReference>
<dbReference type="InterPro" id="IPR044929">
    <property type="entry name" value="DNA/RNA_non-sp_Endonuclease_sf"/>
</dbReference>
<organism evidence="7 8">
    <name type="scientific">Hymenobacter gelipurpurascens</name>
    <dbReference type="NCBI Taxonomy" id="89968"/>
    <lineage>
        <taxon>Bacteria</taxon>
        <taxon>Pseudomonadati</taxon>
        <taxon>Bacteroidota</taxon>
        <taxon>Cytophagia</taxon>
        <taxon>Cytophagales</taxon>
        <taxon>Hymenobacteraceae</taxon>
        <taxon>Hymenobacter</taxon>
    </lineage>
</organism>
<dbReference type="SUPFAM" id="SSF54060">
    <property type="entry name" value="His-Me finger endonucleases"/>
    <property type="match status" value="1"/>
</dbReference>
<keyword evidence="8" id="KW-1185">Reference proteome</keyword>
<dbReference type="OrthoDB" id="9811262at2"/>
<dbReference type="InterPro" id="IPR040255">
    <property type="entry name" value="Non-specific_endonuclease"/>
</dbReference>
<dbReference type="Gene3D" id="3.40.570.10">
    <property type="entry name" value="Extracellular Endonuclease, subunit A"/>
    <property type="match status" value="1"/>
</dbReference>
<feature type="region of interest" description="Disordered" evidence="3">
    <location>
        <begin position="23"/>
        <end position="56"/>
    </location>
</feature>
<keyword evidence="7" id="KW-0255">Endonuclease</keyword>
<name>A0A212TH90_9BACT</name>
<keyword evidence="4" id="KW-0732">Signal</keyword>
<feature type="domain" description="DNA/RNA non-specific endonuclease/pyrophosphatase/phosphodiesterase" evidence="6">
    <location>
        <begin position="61"/>
        <end position="272"/>
    </location>
</feature>
<dbReference type="CDD" id="cd00091">
    <property type="entry name" value="NUC"/>
    <property type="match status" value="1"/>
</dbReference>
<reference evidence="8" key="1">
    <citation type="submission" date="2017-06" db="EMBL/GenBank/DDBJ databases">
        <authorList>
            <person name="Varghese N."/>
            <person name="Submissions S."/>
        </authorList>
    </citation>
    <scope>NUCLEOTIDE SEQUENCE [LARGE SCALE GENOMIC DNA]</scope>
    <source>
        <strain evidence="8">DSM 11116</strain>
    </source>
</reference>
<dbReference type="InterPro" id="IPR020821">
    <property type="entry name" value="ENPP1-3/EXOG-like_nuc-like"/>
</dbReference>
<evidence type="ECO:0000256" key="1">
    <source>
        <dbReference type="PIRSR" id="PIRSR640255-1"/>
    </source>
</evidence>
<feature type="signal peptide" evidence="4">
    <location>
        <begin position="1"/>
        <end position="22"/>
    </location>
</feature>
<dbReference type="InterPro" id="IPR044925">
    <property type="entry name" value="His-Me_finger_sf"/>
</dbReference>
<dbReference type="Proteomes" id="UP000198131">
    <property type="component" value="Unassembled WGS sequence"/>
</dbReference>
<dbReference type="Pfam" id="PF01223">
    <property type="entry name" value="Endonuclease_NS"/>
    <property type="match status" value="1"/>
</dbReference>
<dbReference type="SMART" id="SM00477">
    <property type="entry name" value="NUC"/>
    <property type="match status" value="1"/>
</dbReference>
<protein>
    <submittedName>
        <fullName evidence="7">Endonuclease G</fullName>
    </submittedName>
</protein>
<keyword evidence="7" id="KW-0540">Nuclease</keyword>
<dbReference type="InterPro" id="IPR001604">
    <property type="entry name" value="Endo_G_ENPP1-like_dom"/>
</dbReference>
<dbReference type="PANTHER" id="PTHR13966">
    <property type="entry name" value="ENDONUCLEASE RELATED"/>
    <property type="match status" value="1"/>
</dbReference>
<evidence type="ECO:0000256" key="4">
    <source>
        <dbReference type="SAM" id="SignalP"/>
    </source>
</evidence>